<evidence type="ECO:0000313" key="2">
    <source>
        <dbReference type="EnsemblMetazoa" id="AALFPA23_018921.P27831"/>
    </source>
</evidence>
<feature type="compositionally biased region" description="Polar residues" evidence="1">
    <location>
        <begin position="986"/>
        <end position="995"/>
    </location>
</feature>
<feature type="compositionally biased region" description="Polar residues" evidence="1">
    <location>
        <begin position="1410"/>
        <end position="1423"/>
    </location>
</feature>
<evidence type="ECO:0008006" key="4">
    <source>
        <dbReference type="Google" id="ProtNLM"/>
    </source>
</evidence>
<feature type="compositionally biased region" description="Polar residues" evidence="1">
    <location>
        <begin position="586"/>
        <end position="599"/>
    </location>
</feature>
<dbReference type="EnsemblMetazoa" id="AALFPA23_018921.R27831">
    <property type="protein sequence ID" value="AALFPA23_018921.P27831"/>
    <property type="gene ID" value="AALFPA23_018921"/>
</dbReference>
<feature type="region of interest" description="Disordered" evidence="1">
    <location>
        <begin position="703"/>
        <end position="749"/>
    </location>
</feature>
<reference evidence="2" key="2">
    <citation type="submission" date="2025-05" db="UniProtKB">
        <authorList>
            <consortium name="EnsemblMetazoa"/>
        </authorList>
    </citation>
    <scope>IDENTIFICATION</scope>
    <source>
        <strain evidence="2">Foshan</strain>
    </source>
</reference>
<feature type="region of interest" description="Disordered" evidence="1">
    <location>
        <begin position="985"/>
        <end position="1025"/>
    </location>
</feature>
<feature type="region of interest" description="Disordered" evidence="1">
    <location>
        <begin position="845"/>
        <end position="865"/>
    </location>
</feature>
<feature type="compositionally biased region" description="Low complexity" evidence="1">
    <location>
        <begin position="529"/>
        <end position="540"/>
    </location>
</feature>
<feature type="region of interest" description="Disordered" evidence="1">
    <location>
        <begin position="1569"/>
        <end position="1614"/>
    </location>
</feature>
<feature type="compositionally biased region" description="Polar residues" evidence="1">
    <location>
        <begin position="718"/>
        <end position="748"/>
    </location>
</feature>
<feature type="compositionally biased region" description="Low complexity" evidence="1">
    <location>
        <begin position="1002"/>
        <end position="1015"/>
    </location>
</feature>
<accession>A0ABM1ZIX1</accession>
<feature type="region of interest" description="Disordered" evidence="1">
    <location>
        <begin position="1531"/>
        <end position="1553"/>
    </location>
</feature>
<feature type="region of interest" description="Disordered" evidence="1">
    <location>
        <begin position="459"/>
        <end position="616"/>
    </location>
</feature>
<feature type="compositionally biased region" description="Basic and acidic residues" evidence="1">
    <location>
        <begin position="769"/>
        <end position="781"/>
    </location>
</feature>
<proteinExistence type="predicted"/>
<feature type="compositionally biased region" description="Polar residues" evidence="1">
    <location>
        <begin position="1437"/>
        <end position="1446"/>
    </location>
</feature>
<feature type="region of interest" description="Disordered" evidence="1">
    <location>
        <begin position="769"/>
        <end position="808"/>
    </location>
</feature>
<evidence type="ECO:0000313" key="3">
    <source>
        <dbReference type="Proteomes" id="UP000069940"/>
    </source>
</evidence>
<dbReference type="RefSeq" id="XP_029707977.2">
    <property type="nucleotide sequence ID" value="XM_029852117.2"/>
</dbReference>
<feature type="region of interest" description="Disordered" evidence="1">
    <location>
        <begin position="1361"/>
        <end position="1390"/>
    </location>
</feature>
<keyword evidence="3" id="KW-1185">Reference proteome</keyword>
<feature type="region of interest" description="Disordered" evidence="1">
    <location>
        <begin position="1403"/>
        <end position="1446"/>
    </location>
</feature>
<dbReference type="GeneID" id="109423135"/>
<name>A0ABM1ZIX1_AEDAL</name>
<feature type="compositionally biased region" description="Polar residues" evidence="1">
    <location>
        <begin position="1688"/>
        <end position="1706"/>
    </location>
</feature>
<feature type="compositionally biased region" description="Polar residues" evidence="1">
    <location>
        <begin position="1372"/>
        <end position="1390"/>
    </location>
</feature>
<protein>
    <recommendedName>
        <fullName evidence="4">WASP family protein member</fullName>
    </recommendedName>
</protein>
<dbReference type="PANTHER" id="PTHR23039:SF9">
    <property type="entry name" value="LOW QUALITY PROTEIN: NHS-LIKE PROTEIN 1"/>
    <property type="match status" value="1"/>
</dbReference>
<feature type="compositionally biased region" description="Basic and acidic residues" evidence="1">
    <location>
        <begin position="1016"/>
        <end position="1025"/>
    </location>
</feature>
<feature type="compositionally biased region" description="Basic and acidic residues" evidence="1">
    <location>
        <begin position="463"/>
        <end position="477"/>
    </location>
</feature>
<sequence>MPFVQRVVTPKYVARSTKPSHSRGTAALPVQDYELEAITNLTLSNALRQLASLVLISNQIFTELNKELASVSERSLGIKQRIDNLSKRVEEFDPKQVAVPESDLVAFAQIKNHYSTKYHIDTCLFTAETRTETLQELYDAAAKTPVSAIAEMDRIAGYSESERRGSDAFLCTPVLGQTRRKLRAKVDMDIETRLPSAVEDLRKWTSIEAIGDTTVPPDCTVRLTGNGSVILGNVSQNASPSYQAGTSASFDETDDIIMVDSSSRGLGREQDTPLDHRLPSPEEQCQMIALKFPAETIKVDTSGKRFDRMCSTRKSLLHFVSTSEQTEANAAGGQPADGSDGDTIRRRSRPRRSRGKRRNTIAGTDQKEIAEVVNNGDEVTACSTTVATNLVPRSKSSDILKKDSPTTCATDIASKHTTKLSHFNSLKQWGRNRLRMINRDSKDKVQDIDDFNISDTTRNSKRKISDKDIKLSHDRKPSYSSSERSITVASGTGATTSMPASINPVKLRESSSIRRQRRTALGNKDEPHSSSGNWSASSESGRTSIGSEITTTTHPKSSASSTSLNHNHHTVSSGPPSSIISRRRFLNTSASSSVTSEGTATPDLQMYDYHDEGGETSSVYSCDTEGYYTSFHVDSGLKTLKEEEPVTPMHSTTALSSTTSFESSGNQTVISPENEYELFGRGSTSTTTSSAGTICTVLADGHRNSLIGPTVPERKSSLTKLNRSNSSASNGTLERSYSSSTVGSTLERTGTIKRNGHLLQKEVAALIHKEEEDTKKTRIESPDSGNNTSSSPIESNANSSPTQRIRSCSEFEYSESSDLECVDRIERIREKTTINTSRIPSMCIITPTNSDDENGSLKRRKDKTGETVHMEALETKKDNNSGKKNALQPLNSMFGKLKGVLKKSPSKDSSMSENVNNAEPVYDVTGEYVRIAEIKNAKKIQHGGGVYYSNDVVKRNLATVLSGNLNEETEYVSLNELPCNMRCESNALSPNNTPPRGSGKPNTSTTEGEATATGENSEHATKRGARVKLDAHGKVIYSSDSLKRRKGAHTTFAPGPFVKDVNTIQASTINIPTTNTTTRAASPAASAENGKNAVVASPLLSGGLANRKPIAVKPVISQSALKTKAIVNTNSSISNNNNAVAAHRMAPIATILPNNSTVQEVEKISAASHIMSSGVLKGAYVNVQESKPPSTKPQSIHYMEPTILQHPQTGYLHSSPEEYVQLYGPQTHTYTLPRRPLVPQSVERPHRNVTPTGIPMASRHIYGYGGPQVDNNAGTFQRNNDMYWTLQPRRRPIPMDQLTMRDDSKLVQQSPRPIEELYSTPNKIKSNALKTTPTGFATYFSPIAKTNPGVELNDDVDSSLKISPIDPRNTAPFKTSTPSKPSDTLLSPTRSITDELRYRLRLQQVGVRSHGNSPVSSGRSTPKNVLEAQAPRGRHSWASNSTDIPQTCSDRLGTPKTSLMDFKKLLLAHGSKSNITSGSKISAVELLKKSKSNAPVNPVSPVTKTSANSSLNILDLSGSPKTFATRRMIRQGNFGNGSPSKLGNTSKFSSRGGWRYSNMRSEVMSTAIPEAHSEEDNSSPSTSASVSRSHSQSRNTTPTATGHEIHSPPESVENKIVEQKISNIRENIFLQEDENNFMKGEVTSPAQKTSSPATTRAQLQAQRAMFLSNNSHISSATFKDGRYMGISSFSTTPPKLNNEVNYSEPTTPKEDNQQKLAAPSLETAL</sequence>
<feature type="compositionally biased region" description="Low complexity" evidence="1">
    <location>
        <begin position="789"/>
        <end position="801"/>
    </location>
</feature>
<dbReference type="PANTHER" id="PTHR23039">
    <property type="entry name" value="NANCE-HORAN SYNDROME PROTEIN"/>
    <property type="match status" value="1"/>
</dbReference>
<feature type="compositionally biased region" description="Basic and acidic residues" evidence="1">
    <location>
        <begin position="1603"/>
        <end position="1614"/>
    </location>
</feature>
<reference evidence="3" key="1">
    <citation type="journal article" date="2015" name="Proc. Natl. Acad. Sci. U.S.A.">
        <title>Genome sequence of the Asian Tiger mosquito, Aedes albopictus, reveals insights into its biology, genetics, and evolution.</title>
        <authorList>
            <person name="Chen X.G."/>
            <person name="Jiang X."/>
            <person name="Gu J."/>
            <person name="Xu M."/>
            <person name="Wu Y."/>
            <person name="Deng Y."/>
            <person name="Zhang C."/>
            <person name="Bonizzoni M."/>
            <person name="Dermauw W."/>
            <person name="Vontas J."/>
            <person name="Armbruster P."/>
            <person name="Huang X."/>
            <person name="Yang Y."/>
            <person name="Zhang H."/>
            <person name="He W."/>
            <person name="Peng H."/>
            <person name="Liu Y."/>
            <person name="Wu K."/>
            <person name="Chen J."/>
            <person name="Lirakis M."/>
            <person name="Topalis P."/>
            <person name="Van Leeuwen T."/>
            <person name="Hall A.B."/>
            <person name="Jiang X."/>
            <person name="Thorpe C."/>
            <person name="Mueller R.L."/>
            <person name="Sun C."/>
            <person name="Waterhouse R.M."/>
            <person name="Yan G."/>
            <person name="Tu Z.J."/>
            <person name="Fang X."/>
            <person name="James A.A."/>
        </authorList>
    </citation>
    <scope>NUCLEOTIDE SEQUENCE [LARGE SCALE GENOMIC DNA]</scope>
    <source>
        <strain evidence="3">Foshan</strain>
    </source>
</reference>
<evidence type="ECO:0000256" key="1">
    <source>
        <dbReference type="SAM" id="MobiDB-lite"/>
    </source>
</evidence>
<feature type="compositionally biased region" description="Basic residues" evidence="1">
    <location>
        <begin position="346"/>
        <end position="359"/>
    </location>
</feature>
<organism evidence="2 3">
    <name type="scientific">Aedes albopictus</name>
    <name type="common">Asian tiger mosquito</name>
    <name type="synonym">Stegomyia albopicta</name>
    <dbReference type="NCBI Taxonomy" id="7160"/>
    <lineage>
        <taxon>Eukaryota</taxon>
        <taxon>Metazoa</taxon>
        <taxon>Ecdysozoa</taxon>
        <taxon>Arthropoda</taxon>
        <taxon>Hexapoda</taxon>
        <taxon>Insecta</taxon>
        <taxon>Pterygota</taxon>
        <taxon>Neoptera</taxon>
        <taxon>Endopterygota</taxon>
        <taxon>Diptera</taxon>
        <taxon>Nematocera</taxon>
        <taxon>Culicoidea</taxon>
        <taxon>Culicidae</taxon>
        <taxon>Culicinae</taxon>
        <taxon>Aedini</taxon>
        <taxon>Aedes</taxon>
        <taxon>Stegomyia</taxon>
    </lineage>
</organism>
<feature type="compositionally biased region" description="Polar residues" evidence="1">
    <location>
        <begin position="541"/>
        <end position="565"/>
    </location>
</feature>
<dbReference type="Proteomes" id="UP000069940">
    <property type="component" value="Unassembled WGS sequence"/>
</dbReference>
<feature type="compositionally biased region" description="Low complexity" evidence="1">
    <location>
        <begin position="1578"/>
        <end position="1593"/>
    </location>
</feature>
<dbReference type="Gene3D" id="1.20.5.340">
    <property type="match status" value="1"/>
</dbReference>
<feature type="region of interest" description="Disordered" evidence="1">
    <location>
        <begin position="1688"/>
        <end position="1725"/>
    </location>
</feature>
<feature type="compositionally biased region" description="Polar residues" evidence="1">
    <location>
        <begin position="1536"/>
        <end position="1549"/>
    </location>
</feature>
<feature type="compositionally biased region" description="Polar residues" evidence="1">
    <location>
        <begin position="478"/>
        <end position="500"/>
    </location>
</feature>
<feature type="region of interest" description="Disordered" evidence="1">
    <location>
        <begin position="324"/>
        <end position="365"/>
    </location>
</feature>